<reference evidence="1" key="1">
    <citation type="submission" date="2023-07" db="EMBL/GenBank/DDBJ databases">
        <authorList>
            <consortium name="AG Swart"/>
            <person name="Singh M."/>
            <person name="Singh A."/>
            <person name="Seah K."/>
            <person name="Emmerich C."/>
        </authorList>
    </citation>
    <scope>NUCLEOTIDE SEQUENCE</scope>
    <source>
        <strain evidence="1">DP1</strain>
    </source>
</reference>
<accession>A0AAD1X5T0</accession>
<sequence>MEDFIQIFDLSQRDNKLQSVYEDNILQDPLFESLEELLQENYYEGKSLPVCSRSSSDPKECFESNLDQGSGGLLLSSPSSSLFEDIILESSHQNECIDKSQNVSSSHISIHSSLFLKSTRATRKDVYRRKMIRAIKKFFLMLFKHHNNKLVNKRLANVSSTQILQALEDLSVVYITTQNSYEMAKFMFKFLSLNCHDQLENDCEATRAGTSTHECSQNYNDVKFESLITLEYFRTLVTSFVNLRAQSVKTLEAMESAQTWKNQSKSKGNNFTALINTHLKANIGERVEAWLKATHERIIEYL</sequence>
<comment type="caution">
    <text evidence="1">The sequence shown here is derived from an EMBL/GenBank/DDBJ whole genome shotgun (WGS) entry which is preliminary data.</text>
</comment>
<dbReference type="AlphaFoldDB" id="A0AAD1X5T0"/>
<evidence type="ECO:0000313" key="1">
    <source>
        <dbReference type="EMBL" id="CAI2358786.1"/>
    </source>
</evidence>
<gene>
    <name evidence="1" type="ORF">ECRASSUSDP1_LOCUS69</name>
</gene>
<proteinExistence type="predicted"/>
<dbReference type="Proteomes" id="UP001295684">
    <property type="component" value="Unassembled WGS sequence"/>
</dbReference>
<evidence type="ECO:0000313" key="2">
    <source>
        <dbReference type="Proteomes" id="UP001295684"/>
    </source>
</evidence>
<name>A0AAD1X5T0_EUPCR</name>
<protein>
    <submittedName>
        <fullName evidence="1">Uncharacterized protein</fullName>
    </submittedName>
</protein>
<dbReference type="EMBL" id="CAMPGE010000065">
    <property type="protein sequence ID" value="CAI2358786.1"/>
    <property type="molecule type" value="Genomic_DNA"/>
</dbReference>
<organism evidence="1 2">
    <name type="scientific">Euplotes crassus</name>
    <dbReference type="NCBI Taxonomy" id="5936"/>
    <lineage>
        <taxon>Eukaryota</taxon>
        <taxon>Sar</taxon>
        <taxon>Alveolata</taxon>
        <taxon>Ciliophora</taxon>
        <taxon>Intramacronucleata</taxon>
        <taxon>Spirotrichea</taxon>
        <taxon>Hypotrichia</taxon>
        <taxon>Euplotida</taxon>
        <taxon>Euplotidae</taxon>
        <taxon>Moneuplotes</taxon>
    </lineage>
</organism>
<keyword evidence="2" id="KW-1185">Reference proteome</keyword>